<organism evidence="3 4">
    <name type="scientific">Plicaturopsis crispa FD-325 SS-3</name>
    <dbReference type="NCBI Taxonomy" id="944288"/>
    <lineage>
        <taxon>Eukaryota</taxon>
        <taxon>Fungi</taxon>
        <taxon>Dikarya</taxon>
        <taxon>Basidiomycota</taxon>
        <taxon>Agaricomycotina</taxon>
        <taxon>Agaricomycetes</taxon>
        <taxon>Agaricomycetidae</taxon>
        <taxon>Amylocorticiales</taxon>
        <taxon>Amylocorticiaceae</taxon>
        <taxon>Plicatura</taxon>
        <taxon>Plicaturopsis crispa</taxon>
    </lineage>
</organism>
<protein>
    <recommendedName>
        <fullName evidence="2">F-box domain-containing protein</fullName>
    </recommendedName>
</protein>
<dbReference type="SUPFAM" id="SSF81383">
    <property type="entry name" value="F-box domain"/>
    <property type="match status" value="1"/>
</dbReference>
<sequence>MALDTIDDDTLICIFAFLAIPEILALRQTCKRLHAISKLRIVWRNACSTHVLAQGFPFPPTPPIHALDLPDLETRTRHAYRLGRKWQQQSSQSSQSQSQSASTNINPRREWSVSLNASASISDVRFVPGRKGPWLLTVSKGIWSVITAWDIHHDHGLHKIAEWCPKGAIFNGFAVNTDASADASLAISVLQDGFANDGAGAKANDGGNGKASFRSLGTIKTWYKPVALHGTVLASSDDGAETVICDWKKRTCAVLRSGREAGQSSWQHDRCIQVIFAHKSILVVRARSINLFPEPVLSDRLPMRLYESIGRHSFGWIDGVSVAVNKRSTYTTSSSRQSLSSSRRGLSILIRAETDDPWASDAHHLDLYDLLPNPAFSDTTDDGKIVPPYVFPPTLAAQVQSVRGSLRCTGLVLGQYGTAIWIHPPQDRAVTGLVPNDTTDVPPGSVPTDAHECLVAAVFPGPLRSADASPDVHAQRVMPHDSSNNWSALDYDEDLGRIALGSGAGEVTVLEL</sequence>
<dbReference type="Gene3D" id="1.20.1280.50">
    <property type="match status" value="1"/>
</dbReference>
<dbReference type="Pfam" id="PF12937">
    <property type="entry name" value="F-box-like"/>
    <property type="match status" value="1"/>
</dbReference>
<evidence type="ECO:0000256" key="1">
    <source>
        <dbReference type="SAM" id="MobiDB-lite"/>
    </source>
</evidence>
<dbReference type="AlphaFoldDB" id="A0A0C9SX86"/>
<feature type="domain" description="F-box" evidence="2">
    <location>
        <begin position="1"/>
        <end position="46"/>
    </location>
</feature>
<dbReference type="HOGENOM" id="CLU_027585_0_0_1"/>
<dbReference type="OrthoDB" id="3034442at2759"/>
<evidence type="ECO:0000259" key="2">
    <source>
        <dbReference type="PROSITE" id="PS50181"/>
    </source>
</evidence>
<dbReference type="InterPro" id="IPR036047">
    <property type="entry name" value="F-box-like_dom_sf"/>
</dbReference>
<dbReference type="PROSITE" id="PS50181">
    <property type="entry name" value="FBOX"/>
    <property type="match status" value="1"/>
</dbReference>
<dbReference type="EMBL" id="KN832572">
    <property type="protein sequence ID" value="KII84195.1"/>
    <property type="molecule type" value="Genomic_DNA"/>
</dbReference>
<reference evidence="3 4" key="1">
    <citation type="submission" date="2014-06" db="EMBL/GenBank/DDBJ databases">
        <title>Evolutionary Origins and Diversification of the Mycorrhizal Mutualists.</title>
        <authorList>
            <consortium name="DOE Joint Genome Institute"/>
            <consortium name="Mycorrhizal Genomics Consortium"/>
            <person name="Kohler A."/>
            <person name="Kuo A."/>
            <person name="Nagy L.G."/>
            <person name="Floudas D."/>
            <person name="Copeland A."/>
            <person name="Barry K.W."/>
            <person name="Cichocki N."/>
            <person name="Veneault-Fourrey C."/>
            <person name="LaButti K."/>
            <person name="Lindquist E.A."/>
            <person name="Lipzen A."/>
            <person name="Lundell T."/>
            <person name="Morin E."/>
            <person name="Murat C."/>
            <person name="Riley R."/>
            <person name="Ohm R."/>
            <person name="Sun H."/>
            <person name="Tunlid A."/>
            <person name="Henrissat B."/>
            <person name="Grigoriev I.V."/>
            <person name="Hibbett D.S."/>
            <person name="Martin F."/>
        </authorList>
    </citation>
    <scope>NUCLEOTIDE SEQUENCE [LARGE SCALE GENOMIC DNA]</scope>
    <source>
        <strain evidence="3 4">FD-325 SS-3</strain>
    </source>
</reference>
<evidence type="ECO:0000313" key="3">
    <source>
        <dbReference type="EMBL" id="KII84195.1"/>
    </source>
</evidence>
<dbReference type="Proteomes" id="UP000053263">
    <property type="component" value="Unassembled WGS sequence"/>
</dbReference>
<gene>
    <name evidence="3" type="ORF">PLICRDRAFT_118295</name>
</gene>
<feature type="compositionally biased region" description="Low complexity" evidence="1">
    <location>
        <begin position="87"/>
        <end position="100"/>
    </location>
</feature>
<accession>A0A0C9SX86</accession>
<name>A0A0C9SX86_PLICR</name>
<dbReference type="InterPro" id="IPR001810">
    <property type="entry name" value="F-box_dom"/>
</dbReference>
<proteinExistence type="predicted"/>
<evidence type="ECO:0000313" key="4">
    <source>
        <dbReference type="Proteomes" id="UP000053263"/>
    </source>
</evidence>
<keyword evidence="4" id="KW-1185">Reference proteome</keyword>
<feature type="region of interest" description="Disordered" evidence="1">
    <location>
        <begin position="83"/>
        <end position="106"/>
    </location>
</feature>